<feature type="domain" description="5'-3' exonuclease" evidence="5">
    <location>
        <begin position="25"/>
        <end position="169"/>
    </location>
</feature>
<keyword evidence="7" id="KW-1185">Reference proteome</keyword>
<dbReference type="EMBL" id="BSUK01000001">
    <property type="protein sequence ID" value="GMA26091.1"/>
    <property type="molecule type" value="Genomic_DNA"/>
</dbReference>
<evidence type="ECO:0000256" key="4">
    <source>
        <dbReference type="ARBA" id="ARBA00050026"/>
    </source>
</evidence>
<reference evidence="7" key="1">
    <citation type="journal article" date="2019" name="Int. J. Syst. Evol. Microbiol.">
        <title>The Global Catalogue of Microorganisms (GCM) 10K type strain sequencing project: providing services to taxonomists for standard genome sequencing and annotation.</title>
        <authorList>
            <consortium name="The Broad Institute Genomics Platform"/>
            <consortium name="The Broad Institute Genome Sequencing Center for Infectious Disease"/>
            <person name="Wu L."/>
            <person name="Ma J."/>
        </authorList>
    </citation>
    <scope>NUCLEOTIDE SEQUENCE [LARGE SCALE GENOMIC DNA]</scope>
    <source>
        <strain evidence="7">NBRC 106348</strain>
    </source>
</reference>
<evidence type="ECO:0000256" key="2">
    <source>
        <dbReference type="ARBA" id="ARBA00022801"/>
    </source>
</evidence>
<evidence type="ECO:0000313" key="7">
    <source>
        <dbReference type="Proteomes" id="UP001157091"/>
    </source>
</evidence>
<accession>A0ABQ6I5Y0</accession>
<keyword evidence="2" id="KW-0378">Hydrolase</keyword>
<evidence type="ECO:0000259" key="5">
    <source>
        <dbReference type="SMART" id="SM00475"/>
    </source>
</evidence>
<dbReference type="Pfam" id="PF02739">
    <property type="entry name" value="5_3_exonuc_N"/>
    <property type="match status" value="1"/>
</dbReference>
<evidence type="ECO:0000256" key="1">
    <source>
        <dbReference type="ARBA" id="ARBA00022722"/>
    </source>
</evidence>
<protein>
    <recommendedName>
        <fullName evidence="4">5'-3' exonuclease</fullName>
    </recommendedName>
</protein>
<dbReference type="InterPro" id="IPR002421">
    <property type="entry name" value="5-3_exonuclease"/>
</dbReference>
<gene>
    <name evidence="6" type="ORF">GCM10025864_38500</name>
</gene>
<dbReference type="CDD" id="cd09859">
    <property type="entry name" value="PIN_53EXO"/>
    <property type="match status" value="1"/>
</dbReference>
<dbReference type="PANTHER" id="PTHR42646">
    <property type="entry name" value="FLAP ENDONUCLEASE XNI"/>
    <property type="match status" value="1"/>
</dbReference>
<comment type="function">
    <text evidence="3">5'-3' exonuclease acting preferentially on double-stranded DNA.</text>
</comment>
<dbReference type="Proteomes" id="UP001157091">
    <property type="component" value="Unassembled WGS sequence"/>
</dbReference>
<dbReference type="SMART" id="SM00475">
    <property type="entry name" value="53EXOc"/>
    <property type="match status" value="1"/>
</dbReference>
<name>A0ABQ6I5Y0_9MICO</name>
<keyword evidence="1" id="KW-0540">Nuclease</keyword>
<dbReference type="PANTHER" id="PTHR42646:SF2">
    <property type="entry name" value="5'-3' EXONUCLEASE FAMILY PROTEIN"/>
    <property type="match status" value="1"/>
</dbReference>
<evidence type="ECO:0000313" key="6">
    <source>
        <dbReference type="EMBL" id="GMA26091.1"/>
    </source>
</evidence>
<evidence type="ECO:0000256" key="3">
    <source>
        <dbReference type="ARBA" id="ARBA00049957"/>
    </source>
</evidence>
<dbReference type="InterPro" id="IPR020046">
    <property type="entry name" value="5-3_exonucl_a-hlix_arch_N"/>
</dbReference>
<dbReference type="InterPro" id="IPR029060">
    <property type="entry name" value="PIN-like_dom_sf"/>
</dbReference>
<dbReference type="Gene3D" id="3.40.50.1010">
    <property type="entry name" value="5'-nuclease"/>
    <property type="match status" value="1"/>
</dbReference>
<comment type="caution">
    <text evidence="6">The sequence shown here is derived from an EMBL/GenBank/DDBJ whole genome shotgun (WGS) entry which is preliminary data.</text>
</comment>
<sequence>MWVMTDRLAPVSTLARTDDSEAGADRSTLLLIDGHSMAFRAFFALPDTMVTTTGEVTNAVYGFTSMLTNLLRDEQPTHVAIAFDAGRQTFRTERYPEYKGTRSATPEAFRGQVPLIKEVLGALQIPTLEREGIEADDILATLSGQAEAAGMDVLICSGDRDSSSSSRST</sequence>
<organism evidence="6 7">
    <name type="scientific">Luteimicrobium album</name>
    <dbReference type="NCBI Taxonomy" id="1054550"/>
    <lineage>
        <taxon>Bacteria</taxon>
        <taxon>Bacillati</taxon>
        <taxon>Actinomycetota</taxon>
        <taxon>Actinomycetes</taxon>
        <taxon>Micrococcales</taxon>
        <taxon>Luteimicrobium</taxon>
    </lineage>
</organism>
<proteinExistence type="predicted"/>
<dbReference type="SUPFAM" id="SSF88723">
    <property type="entry name" value="PIN domain-like"/>
    <property type="match status" value="1"/>
</dbReference>
<dbReference type="InterPro" id="IPR038969">
    <property type="entry name" value="FEN"/>
</dbReference>